<dbReference type="Proteomes" id="UP000052020">
    <property type="component" value="Unassembled WGS sequence"/>
</dbReference>
<organism evidence="2 3">
    <name type="scientific">candidate division KD3-62 bacterium DG_56</name>
    <dbReference type="NCBI Taxonomy" id="1704032"/>
    <lineage>
        <taxon>Bacteria</taxon>
        <taxon>candidate division KD3-62</taxon>
    </lineage>
</organism>
<dbReference type="AlphaFoldDB" id="A0A0S7XI95"/>
<feature type="region of interest" description="Disordered" evidence="1">
    <location>
        <begin position="230"/>
        <end position="249"/>
    </location>
</feature>
<feature type="region of interest" description="Disordered" evidence="1">
    <location>
        <begin position="294"/>
        <end position="345"/>
    </location>
</feature>
<reference evidence="2 3" key="1">
    <citation type="journal article" date="2015" name="Microbiome">
        <title>Genomic resolution of linkages in carbon, nitrogen, and sulfur cycling among widespread estuary sediment bacteria.</title>
        <authorList>
            <person name="Baker B.J."/>
            <person name="Lazar C.S."/>
            <person name="Teske A.P."/>
            <person name="Dick G.J."/>
        </authorList>
    </citation>
    <scope>NUCLEOTIDE SEQUENCE [LARGE SCALE GENOMIC DNA]</scope>
    <source>
        <strain evidence="2">DG_56</strain>
    </source>
</reference>
<gene>
    <name evidence="2" type="ORF">AMK68_05210</name>
</gene>
<dbReference type="Pfam" id="PF17957">
    <property type="entry name" value="Big_7"/>
    <property type="match status" value="1"/>
</dbReference>
<evidence type="ECO:0000313" key="2">
    <source>
        <dbReference type="EMBL" id="KPJ62194.1"/>
    </source>
</evidence>
<accession>A0A0S7XI95</accession>
<evidence type="ECO:0000256" key="1">
    <source>
        <dbReference type="SAM" id="MobiDB-lite"/>
    </source>
</evidence>
<protein>
    <recommendedName>
        <fullName evidence="4">Ig-like domain-containing protein</fullName>
    </recommendedName>
</protein>
<comment type="caution">
    <text evidence="2">The sequence shown here is derived from an EMBL/GenBank/DDBJ whole genome shotgun (WGS) entry which is preliminary data.</text>
</comment>
<dbReference type="EMBL" id="LIZY01000127">
    <property type="protein sequence ID" value="KPJ62194.1"/>
    <property type="molecule type" value="Genomic_DNA"/>
</dbReference>
<evidence type="ECO:0000313" key="3">
    <source>
        <dbReference type="Proteomes" id="UP000052020"/>
    </source>
</evidence>
<dbReference type="InterPro" id="IPR013783">
    <property type="entry name" value="Ig-like_fold"/>
</dbReference>
<dbReference type="Gene3D" id="2.60.40.10">
    <property type="entry name" value="Immunoglobulins"/>
    <property type="match status" value="1"/>
</dbReference>
<sequence>MWHRLGLIGWVIVTIQTSSGWSAAAPARVKITSPSAGEIVQEDKVRVRVWFDARKAAPATGWHLTIDGKGHTSARFAVPLSYGQGSLSWDTRAFEPGVHAVRVKLYREGTMIGIAGVKVRLERRRIAIPESLTRVPASDEVKIISPRGGDEVRGQLIVTVQAQADRDARLEWIQLYADDRLVGLVNSPPYEFAVNTARLPDGEHLLIAVTVDSTDRRQRSAPVAIRTANGEQPSEAVGANGTGTRMEPLPVGAAEPVVTEILPEAVERPVLGQPDIGEPPEVIAAESKLLPPGSVGSATAPGMPIAPASLIKPYVPGRGAAAGDSSTVGAPGVNGASEEDESSPH</sequence>
<name>A0A0S7XI95_9BACT</name>
<evidence type="ECO:0008006" key="4">
    <source>
        <dbReference type="Google" id="ProtNLM"/>
    </source>
</evidence>
<proteinExistence type="predicted"/>